<name>A0ABM1B859_LIMPO</name>
<dbReference type="PANTHER" id="PTHR12223:SF28">
    <property type="entry name" value="LECTIN, MANNOSE BINDING 1 LIKE"/>
    <property type="match status" value="1"/>
</dbReference>
<evidence type="ECO:0000313" key="10">
    <source>
        <dbReference type="Proteomes" id="UP000694941"/>
    </source>
</evidence>
<evidence type="ECO:0000256" key="4">
    <source>
        <dbReference type="ARBA" id="ARBA00022989"/>
    </source>
</evidence>
<feature type="signal peptide" evidence="8">
    <location>
        <begin position="1"/>
        <end position="20"/>
    </location>
</feature>
<dbReference type="InterPro" id="IPR013320">
    <property type="entry name" value="ConA-like_dom_sf"/>
</dbReference>
<keyword evidence="3 8" id="KW-0732">Signal</keyword>
<dbReference type="InterPro" id="IPR005052">
    <property type="entry name" value="Lectin_leg"/>
</dbReference>
<evidence type="ECO:0000256" key="7">
    <source>
        <dbReference type="SAM" id="Phobius"/>
    </source>
</evidence>
<evidence type="ECO:0000256" key="5">
    <source>
        <dbReference type="ARBA" id="ARBA00023136"/>
    </source>
</evidence>
<evidence type="ECO:0000256" key="8">
    <source>
        <dbReference type="SAM" id="SignalP"/>
    </source>
</evidence>
<keyword evidence="10" id="KW-1185">Reference proteome</keyword>
<evidence type="ECO:0000256" key="3">
    <source>
        <dbReference type="ARBA" id="ARBA00022729"/>
    </source>
</evidence>
<dbReference type="RefSeq" id="XP_013776768.1">
    <property type="nucleotide sequence ID" value="XM_013921314.2"/>
</dbReference>
<evidence type="ECO:0000256" key="2">
    <source>
        <dbReference type="ARBA" id="ARBA00022692"/>
    </source>
</evidence>
<dbReference type="Pfam" id="PF03388">
    <property type="entry name" value="Lectin_leg-like"/>
    <property type="match status" value="1"/>
</dbReference>
<reference evidence="11" key="1">
    <citation type="submission" date="2025-08" db="UniProtKB">
        <authorList>
            <consortium name="RefSeq"/>
        </authorList>
    </citation>
    <scope>IDENTIFICATION</scope>
    <source>
        <tissue evidence="11">Muscle</tissue>
    </source>
</reference>
<dbReference type="Proteomes" id="UP000694941">
    <property type="component" value="Unplaced"/>
</dbReference>
<protein>
    <submittedName>
        <fullName evidence="11">Protein ERGIC-53-like</fullName>
    </submittedName>
</protein>
<comment type="subcellular location">
    <subcellularLocation>
        <location evidence="1">Membrane</location>
        <topology evidence="1">Single-pass type I membrane protein</topology>
    </subcellularLocation>
</comment>
<organism evidence="10 11">
    <name type="scientific">Limulus polyphemus</name>
    <name type="common">Atlantic horseshoe crab</name>
    <dbReference type="NCBI Taxonomy" id="6850"/>
    <lineage>
        <taxon>Eukaryota</taxon>
        <taxon>Metazoa</taxon>
        <taxon>Ecdysozoa</taxon>
        <taxon>Arthropoda</taxon>
        <taxon>Chelicerata</taxon>
        <taxon>Merostomata</taxon>
        <taxon>Xiphosura</taxon>
        <taxon>Limulidae</taxon>
        <taxon>Limulus</taxon>
    </lineage>
</organism>
<evidence type="ECO:0000259" key="9">
    <source>
        <dbReference type="PROSITE" id="PS51328"/>
    </source>
</evidence>
<dbReference type="Gene3D" id="2.60.120.200">
    <property type="match status" value="1"/>
</dbReference>
<accession>A0ABM1B859</accession>
<dbReference type="PANTHER" id="PTHR12223">
    <property type="entry name" value="VESICULAR MANNOSE-BINDING LECTIN"/>
    <property type="match status" value="1"/>
</dbReference>
<feature type="compositionally biased region" description="Basic and acidic residues" evidence="6">
    <location>
        <begin position="284"/>
        <end position="304"/>
    </location>
</feature>
<dbReference type="SUPFAM" id="SSF49899">
    <property type="entry name" value="Concanavalin A-like lectins/glucanases"/>
    <property type="match status" value="1"/>
</dbReference>
<evidence type="ECO:0000256" key="6">
    <source>
        <dbReference type="SAM" id="MobiDB-lite"/>
    </source>
</evidence>
<keyword evidence="4 7" id="KW-1133">Transmembrane helix</keyword>
<sequence length="500" mass="56560">MATMLKLFAVFGSILCVVLTTGVVETPHPRFEYKYSFKGPYLAQKDGTVPFWEYEGSAIASEEMVRITPSLRSKKGSIWTKDKTNFEWWEIEMIFRVNGRGRVGADGLALWYTDKREKEGPVFGSTDKWVGLGIFFDSFDNDGRGNNPYIMAMTNDGTKVYDHQSDGINQQLAGCLRDFRNKPFAVRTKIQYYRNILTVLFHNGNTNNDNDYEMCLRAENVFLPQYGYYGISAATGGLADDHDVLKFMTYSLHPPGTEPTPSGIADAEKEKFSKEYEQYKEKLDKQKEEFRKQHPDEAKKKQMEFDPEQEYESHQQRELRQIFQGQSQMFEMMKGVHRKLDEVIGREERVLSMLSAVQVGGAAGGGGGQGLPQGGVVGRHEVEAMLNNQREMVQASRDMKAYVVDIHQRTGNIIAAQKTGGGQVFEGHTVLNELKDGLNIVKRDLASVNAKTQANPCPPVQAVNCLTPVYFFIFMGVQLAVMIGYIMYKSNKEAQAKKFY</sequence>
<feature type="chain" id="PRO_5046568253" evidence="8">
    <location>
        <begin position="21"/>
        <end position="500"/>
    </location>
</feature>
<evidence type="ECO:0000313" key="11">
    <source>
        <dbReference type="RefSeq" id="XP_013776768.1"/>
    </source>
</evidence>
<keyword evidence="5 7" id="KW-0472">Membrane</keyword>
<feature type="region of interest" description="Disordered" evidence="6">
    <location>
        <begin position="284"/>
        <end position="313"/>
    </location>
</feature>
<feature type="transmembrane region" description="Helical" evidence="7">
    <location>
        <begin position="469"/>
        <end position="488"/>
    </location>
</feature>
<gene>
    <name evidence="11" type="primary">LOC106461490</name>
</gene>
<dbReference type="PROSITE" id="PS51328">
    <property type="entry name" value="L_LECTIN_LIKE"/>
    <property type="match status" value="1"/>
</dbReference>
<keyword evidence="2 7" id="KW-0812">Transmembrane</keyword>
<dbReference type="CDD" id="cd06902">
    <property type="entry name" value="lectin_ERGIC-53_ERGL"/>
    <property type="match status" value="1"/>
</dbReference>
<evidence type="ECO:0000256" key="1">
    <source>
        <dbReference type="ARBA" id="ARBA00004479"/>
    </source>
</evidence>
<dbReference type="InterPro" id="IPR051136">
    <property type="entry name" value="Intracellular_Lectin-GPT"/>
</dbReference>
<feature type="domain" description="L-type lectin-like" evidence="9">
    <location>
        <begin position="29"/>
        <end position="252"/>
    </location>
</feature>
<dbReference type="GeneID" id="106461490"/>
<proteinExistence type="predicted"/>